<organism evidence="1 2">
    <name type="scientific">Neophaeococcomyces mojaviensis</name>
    <dbReference type="NCBI Taxonomy" id="3383035"/>
    <lineage>
        <taxon>Eukaryota</taxon>
        <taxon>Fungi</taxon>
        <taxon>Dikarya</taxon>
        <taxon>Ascomycota</taxon>
        <taxon>Pezizomycotina</taxon>
        <taxon>Eurotiomycetes</taxon>
        <taxon>Chaetothyriomycetidae</taxon>
        <taxon>Chaetothyriales</taxon>
        <taxon>Chaetothyriales incertae sedis</taxon>
        <taxon>Neophaeococcomyces</taxon>
    </lineage>
</organism>
<evidence type="ECO:0000313" key="1">
    <source>
        <dbReference type="EMBL" id="KAJ9653717.1"/>
    </source>
</evidence>
<keyword evidence="2" id="KW-1185">Reference proteome</keyword>
<evidence type="ECO:0000313" key="2">
    <source>
        <dbReference type="Proteomes" id="UP001172386"/>
    </source>
</evidence>
<dbReference type="Proteomes" id="UP001172386">
    <property type="component" value="Unassembled WGS sequence"/>
</dbReference>
<gene>
    <name evidence="1" type="ORF">H2198_007115</name>
</gene>
<name>A0ACC3A1J3_9EURO</name>
<accession>A0ACC3A1J3</accession>
<protein>
    <submittedName>
        <fullName evidence="1">Uncharacterized protein</fullName>
    </submittedName>
</protein>
<comment type="caution">
    <text evidence="1">The sequence shown here is derived from an EMBL/GenBank/DDBJ whole genome shotgun (WGS) entry which is preliminary data.</text>
</comment>
<proteinExistence type="predicted"/>
<reference evidence="1" key="1">
    <citation type="submission" date="2022-10" db="EMBL/GenBank/DDBJ databases">
        <title>Culturing micro-colonial fungi from biological soil crusts in the Mojave desert and describing Neophaeococcomyces mojavensis, and introducing the new genera and species Taxawa tesnikishii.</title>
        <authorList>
            <person name="Kurbessoian T."/>
            <person name="Stajich J.E."/>
        </authorList>
    </citation>
    <scope>NUCLEOTIDE SEQUENCE</scope>
    <source>
        <strain evidence="1">JES_112</strain>
    </source>
</reference>
<sequence>MSRFMVLGVVLFLLLAFFSSSQIRSSYASSTYAVTPFRPRQSTNGFLPLSQAEELCDATGSVAVYPHRSQHRKIYDLFLIDSELDWLEVRLNELAPWVDYFVIVESIQTFTNHEKPLHLRDCWSRFAPFSHQIIHRVIETDPNHNGSTWDREHYQRNALFDAVFPSLVGYQAPSRGDVLIVSDVDEIPRPETLVFLRNCDFPQRTTLRSHFFYYSFQWAHKDSDWWHPQATFYQGFEDTIRPEELRMGGGDLDLYNSSWHCSSCFATVAEIRSKITSFSHTEYDRPEFKDPAEIVRRVRNGIDLFERESEKYEKVDMGDNLPKYLLSNPQRFPFMLDRSPANANFKDYPSAS</sequence>
<dbReference type="EMBL" id="JAPDRQ010000143">
    <property type="protein sequence ID" value="KAJ9653717.1"/>
    <property type="molecule type" value="Genomic_DNA"/>
</dbReference>